<keyword evidence="9 10" id="KW-0998">Cell outer membrane</keyword>
<protein>
    <submittedName>
        <fullName evidence="15">TonB-dependent receptor</fullName>
    </submittedName>
</protein>
<comment type="similarity">
    <text evidence="10 11">Belongs to the TonB-dependent receptor family.</text>
</comment>
<dbReference type="InterPro" id="IPR037066">
    <property type="entry name" value="Plug_dom_sf"/>
</dbReference>
<keyword evidence="6 11" id="KW-0798">TonB box</keyword>
<evidence type="ECO:0000256" key="9">
    <source>
        <dbReference type="ARBA" id="ARBA00023237"/>
    </source>
</evidence>
<dbReference type="Gene3D" id="2.170.130.10">
    <property type="entry name" value="TonB-dependent receptor, plug domain"/>
    <property type="match status" value="1"/>
</dbReference>
<keyword evidence="3 10" id="KW-1134">Transmembrane beta strand</keyword>
<accession>A0A4R5E214</accession>
<evidence type="ECO:0000256" key="3">
    <source>
        <dbReference type="ARBA" id="ARBA00022452"/>
    </source>
</evidence>
<dbReference type="GO" id="GO:0044718">
    <property type="term" value="P:siderophore transmembrane transport"/>
    <property type="evidence" value="ECO:0007669"/>
    <property type="project" value="TreeGrafter"/>
</dbReference>
<evidence type="ECO:0000313" key="15">
    <source>
        <dbReference type="EMBL" id="TDE18003.1"/>
    </source>
</evidence>
<dbReference type="GO" id="GO:0015344">
    <property type="term" value="F:siderophore uptake transmembrane transporter activity"/>
    <property type="evidence" value="ECO:0007669"/>
    <property type="project" value="TreeGrafter"/>
</dbReference>
<keyword evidence="7 10" id="KW-0472">Membrane</keyword>
<evidence type="ECO:0000256" key="7">
    <source>
        <dbReference type="ARBA" id="ARBA00023136"/>
    </source>
</evidence>
<feature type="signal peptide" evidence="12">
    <location>
        <begin position="1"/>
        <end position="18"/>
    </location>
</feature>
<keyword evidence="2 10" id="KW-0813">Transport</keyword>
<feature type="chain" id="PRO_5020683800" evidence="12">
    <location>
        <begin position="19"/>
        <end position="848"/>
    </location>
</feature>
<dbReference type="SUPFAM" id="SSF56935">
    <property type="entry name" value="Porins"/>
    <property type="match status" value="1"/>
</dbReference>
<dbReference type="InterPro" id="IPR039426">
    <property type="entry name" value="TonB-dep_rcpt-like"/>
</dbReference>
<evidence type="ECO:0000256" key="4">
    <source>
        <dbReference type="ARBA" id="ARBA00022692"/>
    </source>
</evidence>
<keyword evidence="8 15" id="KW-0675">Receptor</keyword>
<comment type="caution">
    <text evidence="15">The sequence shown here is derived from an EMBL/GenBank/DDBJ whole genome shotgun (WGS) entry which is preliminary data.</text>
</comment>
<evidence type="ECO:0000256" key="12">
    <source>
        <dbReference type="SAM" id="SignalP"/>
    </source>
</evidence>
<dbReference type="GO" id="GO:0009279">
    <property type="term" value="C:cell outer membrane"/>
    <property type="evidence" value="ECO:0007669"/>
    <property type="project" value="UniProtKB-SubCell"/>
</dbReference>
<feature type="domain" description="TonB-dependent receptor plug" evidence="14">
    <location>
        <begin position="47"/>
        <end position="152"/>
    </location>
</feature>
<dbReference type="Pfam" id="PF07715">
    <property type="entry name" value="Plug"/>
    <property type="match status" value="1"/>
</dbReference>
<organism evidence="15 16">
    <name type="scientific">Dyadobacter psychrotolerans</name>
    <dbReference type="NCBI Taxonomy" id="2541721"/>
    <lineage>
        <taxon>Bacteria</taxon>
        <taxon>Pseudomonadati</taxon>
        <taxon>Bacteroidota</taxon>
        <taxon>Cytophagia</taxon>
        <taxon>Cytophagales</taxon>
        <taxon>Spirosomataceae</taxon>
        <taxon>Dyadobacter</taxon>
    </lineage>
</organism>
<dbReference type="OrthoDB" id="1109208at2"/>
<evidence type="ECO:0000256" key="6">
    <source>
        <dbReference type="ARBA" id="ARBA00023077"/>
    </source>
</evidence>
<dbReference type="Pfam" id="PF00593">
    <property type="entry name" value="TonB_dep_Rec_b-barrel"/>
    <property type="match status" value="1"/>
</dbReference>
<sequence length="848" mass="93804">MRKYFTCILIASAFLAKAQTQTDTLKTNSLQEVVVTASRLIESILVSPVSVQKVNKTTIALSPALSFFDGLENAQGIHMITPSLGFKVLNARGFSNTTNVRFAQLVDGMDVQSPHIGGAIGNALGPTDLDIDNVEILPGTASALYGMNTVNGLANFFTKNPFTSEGISIQHKMAINHVNDRYSKVKPFSETTLRFAKVISTKWALKVNGAHTKGYDWIVSDQTELNGNANGSTNLFGADNPAQDPVNGYGNESSNRRTISLGGRNYVVARTGYQEMDVVNYNLQNVKADAGIYYKVAQDAMLTYSYHFSELDNVYQRANRFRLQNYRLQQHAIQYQSKSIQAKLYINSENTGKSYNLRSMAENMDRSYKPDNTWYTDFTDGFNQSVSAGATVADALRQARTVADAGRYQPGTPAFNGQLAKLQGINNWDVGAALRVKASLVHGELQVNLTENYLQSLKTKYDLDLLIGADHRTYIIVPDGNYFVNPEPAQEGKNINYSKTGGFISIGKGLFQSKLKLGAILRADKNDYFKTTFNPRFSAVYSLVHNHNIRASFQSGYRFPSIFEAYSNVNSGGVKRVGGLPVMSSGIFENAWLATSITAFQTAVLADINQTGLTQAAAIEKNKGLLRKNPYTYLKPEHAKTWEAGYKGLFFNSNLYANADVYLSRFSNFIAQANMNVPNSTNEATIPADLYNRTTQSPYRMYTNSQSVIDNFGFSAGLNYKFKKDLIVSANTTFSKLRNTENQDGLEDGFNTPKWIYNISVSKKNLLKNTDATLAYRWQSKYLSQTFLVSGQVPSYSSLDAQVSYHIPVIKSLIKVGATNLLNQYYNSFLGGPSIGGTYYVSVGYGIN</sequence>
<dbReference type="InterPro" id="IPR012910">
    <property type="entry name" value="Plug_dom"/>
</dbReference>
<keyword evidence="16" id="KW-1185">Reference proteome</keyword>
<comment type="subcellular location">
    <subcellularLocation>
        <location evidence="1 10">Cell outer membrane</location>
        <topology evidence="1 10">Multi-pass membrane protein</topology>
    </subcellularLocation>
</comment>
<evidence type="ECO:0000259" key="13">
    <source>
        <dbReference type="Pfam" id="PF00593"/>
    </source>
</evidence>
<evidence type="ECO:0000313" key="16">
    <source>
        <dbReference type="Proteomes" id="UP000294850"/>
    </source>
</evidence>
<evidence type="ECO:0000256" key="1">
    <source>
        <dbReference type="ARBA" id="ARBA00004571"/>
    </source>
</evidence>
<dbReference type="Proteomes" id="UP000294850">
    <property type="component" value="Unassembled WGS sequence"/>
</dbReference>
<dbReference type="RefSeq" id="WP_131955492.1">
    <property type="nucleotide sequence ID" value="NZ_SMFL01000001.1"/>
</dbReference>
<dbReference type="EMBL" id="SMFL01000001">
    <property type="protein sequence ID" value="TDE18003.1"/>
    <property type="molecule type" value="Genomic_DNA"/>
</dbReference>
<dbReference type="PANTHER" id="PTHR30069">
    <property type="entry name" value="TONB-DEPENDENT OUTER MEMBRANE RECEPTOR"/>
    <property type="match status" value="1"/>
</dbReference>
<evidence type="ECO:0000256" key="10">
    <source>
        <dbReference type="PROSITE-ProRule" id="PRU01360"/>
    </source>
</evidence>
<gene>
    <name evidence="15" type="ORF">E0F88_00120</name>
</gene>
<dbReference type="PROSITE" id="PS52016">
    <property type="entry name" value="TONB_DEPENDENT_REC_3"/>
    <property type="match status" value="1"/>
</dbReference>
<keyword evidence="5 12" id="KW-0732">Signal</keyword>
<proteinExistence type="inferred from homology"/>
<reference evidence="15 16" key="1">
    <citation type="submission" date="2019-03" db="EMBL/GenBank/DDBJ databases">
        <title>Dyadobacter AR-3-6 sp. nov., isolated from arctic soil.</title>
        <authorList>
            <person name="Chaudhary D.K."/>
        </authorList>
    </citation>
    <scope>NUCLEOTIDE SEQUENCE [LARGE SCALE GENOMIC DNA]</scope>
    <source>
        <strain evidence="15 16">AR-3-6</strain>
    </source>
</reference>
<evidence type="ECO:0000256" key="8">
    <source>
        <dbReference type="ARBA" id="ARBA00023170"/>
    </source>
</evidence>
<dbReference type="PANTHER" id="PTHR30069:SF29">
    <property type="entry name" value="HEMOGLOBIN AND HEMOGLOBIN-HAPTOGLOBIN-BINDING PROTEIN 1-RELATED"/>
    <property type="match status" value="1"/>
</dbReference>
<evidence type="ECO:0000256" key="11">
    <source>
        <dbReference type="RuleBase" id="RU003357"/>
    </source>
</evidence>
<evidence type="ECO:0000256" key="2">
    <source>
        <dbReference type="ARBA" id="ARBA00022448"/>
    </source>
</evidence>
<keyword evidence="4 10" id="KW-0812">Transmembrane</keyword>
<dbReference type="AlphaFoldDB" id="A0A4R5E214"/>
<evidence type="ECO:0000256" key="5">
    <source>
        <dbReference type="ARBA" id="ARBA00022729"/>
    </source>
</evidence>
<dbReference type="InterPro" id="IPR036942">
    <property type="entry name" value="Beta-barrel_TonB_sf"/>
</dbReference>
<name>A0A4R5E214_9BACT</name>
<evidence type="ECO:0000259" key="14">
    <source>
        <dbReference type="Pfam" id="PF07715"/>
    </source>
</evidence>
<dbReference type="InterPro" id="IPR000531">
    <property type="entry name" value="Beta-barrel_TonB"/>
</dbReference>
<feature type="domain" description="TonB-dependent receptor-like beta-barrel" evidence="13">
    <location>
        <begin position="351"/>
        <end position="821"/>
    </location>
</feature>
<dbReference type="Gene3D" id="2.40.170.20">
    <property type="entry name" value="TonB-dependent receptor, beta-barrel domain"/>
    <property type="match status" value="1"/>
</dbReference>